<dbReference type="InterPro" id="IPR036047">
    <property type="entry name" value="F-box-like_dom_sf"/>
</dbReference>
<evidence type="ECO:0000313" key="2">
    <source>
        <dbReference type="EMBL" id="CAL1375757.1"/>
    </source>
</evidence>
<dbReference type="InterPro" id="IPR053197">
    <property type="entry name" value="F-box_SCFL_complex_component"/>
</dbReference>
<dbReference type="PANTHER" id="PTHR34223">
    <property type="entry name" value="OS11G0201299 PROTEIN"/>
    <property type="match status" value="1"/>
</dbReference>
<dbReference type="CDD" id="cd22160">
    <property type="entry name" value="F-box_AtFBL13-like"/>
    <property type="match status" value="1"/>
</dbReference>
<dbReference type="AlphaFoldDB" id="A0AAV2DQC2"/>
<reference evidence="2 3" key="1">
    <citation type="submission" date="2024-04" db="EMBL/GenBank/DDBJ databases">
        <authorList>
            <person name="Fracassetti M."/>
        </authorList>
    </citation>
    <scope>NUCLEOTIDE SEQUENCE [LARGE SCALE GENOMIC DNA]</scope>
</reference>
<dbReference type="PROSITE" id="PS50181">
    <property type="entry name" value="FBOX"/>
    <property type="match status" value="1"/>
</dbReference>
<name>A0AAV2DQC2_9ROSI</name>
<dbReference type="SUPFAM" id="SSF52047">
    <property type="entry name" value="RNI-like"/>
    <property type="match status" value="1"/>
</dbReference>
<evidence type="ECO:0000313" key="3">
    <source>
        <dbReference type="Proteomes" id="UP001497516"/>
    </source>
</evidence>
<keyword evidence="3" id="KW-1185">Reference proteome</keyword>
<evidence type="ECO:0000259" key="1">
    <source>
        <dbReference type="PROSITE" id="PS50181"/>
    </source>
</evidence>
<dbReference type="SMART" id="SM00256">
    <property type="entry name" value="FBOX"/>
    <property type="match status" value="1"/>
</dbReference>
<dbReference type="EMBL" id="OZ034816">
    <property type="protein sequence ID" value="CAL1375757.1"/>
    <property type="molecule type" value="Genomic_DNA"/>
</dbReference>
<dbReference type="InterPro" id="IPR001810">
    <property type="entry name" value="F-box_dom"/>
</dbReference>
<dbReference type="InterPro" id="IPR032675">
    <property type="entry name" value="LRR_dom_sf"/>
</dbReference>
<proteinExistence type="predicted"/>
<dbReference type="SUPFAM" id="SSF81383">
    <property type="entry name" value="F-box domain"/>
    <property type="match status" value="1"/>
</dbReference>
<dbReference type="Gene3D" id="3.80.10.10">
    <property type="entry name" value="Ribonuclease Inhibitor"/>
    <property type="match status" value="1"/>
</dbReference>
<dbReference type="Proteomes" id="UP001497516">
    <property type="component" value="Chromosome 3"/>
</dbReference>
<sequence length="406" mass="46683">MSIHCTCCELGKMGNRHSGEEDTSSADRLSHLPEPILHHILSFLDTKSVVQTSVLSRAWNRLWKHVPVLDLRRLSFQEYASFQWFVYMVLDLRYPLSLHRLSYRDNYEWYKQSGEESETFISEFRDVAMCIEVIQYALYYDIEDLLIDLDNEYKDIYQGDKFTDLFGTISNCNLKTLELTYVCINDGLGSCGFGVLTTLNLRHCSLASDQYVDFFSNFPSLKHLAMSVCQPWDYSNSIEDDRGLKISGPQLLSLQLNYMVCYKMEIFAPRLKFFSIVHDLNSLVSIKLSFPSLYHAAIAVEDWANFTKDNKELGAQRFISLFRGLNNASYLSLDFVTVRALGKVTEFLEGEKSSPFTKLKSLILKTIGGRDKVPDELVNYFLKGPSSMNPNVECIWPCREPFCHGC</sequence>
<protein>
    <recommendedName>
        <fullName evidence="1">F-box domain-containing protein</fullName>
    </recommendedName>
</protein>
<organism evidence="2 3">
    <name type="scientific">Linum trigynum</name>
    <dbReference type="NCBI Taxonomy" id="586398"/>
    <lineage>
        <taxon>Eukaryota</taxon>
        <taxon>Viridiplantae</taxon>
        <taxon>Streptophyta</taxon>
        <taxon>Embryophyta</taxon>
        <taxon>Tracheophyta</taxon>
        <taxon>Spermatophyta</taxon>
        <taxon>Magnoliopsida</taxon>
        <taxon>eudicotyledons</taxon>
        <taxon>Gunneridae</taxon>
        <taxon>Pentapetalae</taxon>
        <taxon>rosids</taxon>
        <taxon>fabids</taxon>
        <taxon>Malpighiales</taxon>
        <taxon>Linaceae</taxon>
        <taxon>Linum</taxon>
    </lineage>
</organism>
<dbReference type="InterPro" id="IPR053781">
    <property type="entry name" value="F-box_AtFBL13-like"/>
</dbReference>
<accession>A0AAV2DQC2</accession>
<feature type="domain" description="F-box" evidence="1">
    <location>
        <begin position="26"/>
        <end position="74"/>
    </location>
</feature>
<dbReference type="Gene3D" id="1.20.1280.50">
    <property type="match status" value="1"/>
</dbReference>
<dbReference type="PANTHER" id="PTHR34223:SF51">
    <property type="entry name" value="OS06G0556300 PROTEIN"/>
    <property type="match status" value="1"/>
</dbReference>
<dbReference type="Pfam" id="PF00646">
    <property type="entry name" value="F-box"/>
    <property type="match status" value="1"/>
</dbReference>
<gene>
    <name evidence="2" type="ORF">LTRI10_LOCUS17536</name>
</gene>